<sequence>MEKTLSIQNISAITGLSTYTLRYYEKIGLLSAIERDANGYRKYSMDDISCIDFLIKLRNTDMPISEIKKFSELRRQGNSTVTLRRELLENHQENVLNQIRELENNLTKINEKIAHYTKLEEQTN</sequence>
<dbReference type="InterPro" id="IPR009061">
    <property type="entry name" value="DNA-bd_dom_put_sf"/>
</dbReference>
<feature type="domain" description="HTH merR-type" evidence="3">
    <location>
        <begin position="4"/>
        <end position="73"/>
    </location>
</feature>
<dbReference type="PANTHER" id="PTHR30204:SF98">
    <property type="entry name" value="HTH-TYPE TRANSCRIPTIONAL REGULATOR ADHR"/>
    <property type="match status" value="1"/>
</dbReference>
<dbReference type="SUPFAM" id="SSF46955">
    <property type="entry name" value="Putative DNA-binding domain"/>
    <property type="match status" value="1"/>
</dbReference>
<dbReference type="InterPro" id="IPR000551">
    <property type="entry name" value="MerR-type_HTH_dom"/>
</dbReference>
<keyword evidence="1" id="KW-0238">DNA-binding</keyword>
<keyword evidence="5" id="KW-1185">Reference proteome</keyword>
<name>A0A1T2XGU8_9BACL</name>
<dbReference type="EMBL" id="MSZX01000003">
    <property type="protein sequence ID" value="OPA79114.1"/>
    <property type="molecule type" value="Genomic_DNA"/>
</dbReference>
<dbReference type="GO" id="GO:0003700">
    <property type="term" value="F:DNA-binding transcription factor activity"/>
    <property type="evidence" value="ECO:0007669"/>
    <property type="project" value="InterPro"/>
</dbReference>
<dbReference type="InterPro" id="IPR047057">
    <property type="entry name" value="MerR_fam"/>
</dbReference>
<feature type="coiled-coil region" evidence="2">
    <location>
        <begin position="85"/>
        <end position="119"/>
    </location>
</feature>
<dbReference type="Proteomes" id="UP000190188">
    <property type="component" value="Unassembled WGS sequence"/>
</dbReference>
<organism evidence="4 5">
    <name type="scientific">Paenibacillus selenitireducens</name>
    <dbReference type="NCBI Taxonomy" id="1324314"/>
    <lineage>
        <taxon>Bacteria</taxon>
        <taxon>Bacillati</taxon>
        <taxon>Bacillota</taxon>
        <taxon>Bacilli</taxon>
        <taxon>Bacillales</taxon>
        <taxon>Paenibacillaceae</taxon>
        <taxon>Paenibacillus</taxon>
    </lineage>
</organism>
<dbReference type="GO" id="GO:0003677">
    <property type="term" value="F:DNA binding"/>
    <property type="evidence" value="ECO:0007669"/>
    <property type="project" value="UniProtKB-KW"/>
</dbReference>
<dbReference type="CDD" id="cd01109">
    <property type="entry name" value="HTH_YyaN"/>
    <property type="match status" value="1"/>
</dbReference>
<gene>
    <name evidence="4" type="ORF">BVG16_08420</name>
</gene>
<dbReference type="Gene3D" id="1.10.1660.10">
    <property type="match status" value="1"/>
</dbReference>
<evidence type="ECO:0000256" key="1">
    <source>
        <dbReference type="ARBA" id="ARBA00023125"/>
    </source>
</evidence>
<protein>
    <submittedName>
        <fullName evidence="4">MerR family transcriptional regulator</fullName>
    </submittedName>
</protein>
<dbReference type="PANTHER" id="PTHR30204">
    <property type="entry name" value="REDOX-CYCLING DRUG-SENSING TRANSCRIPTIONAL ACTIVATOR SOXR"/>
    <property type="match status" value="1"/>
</dbReference>
<dbReference type="Pfam" id="PF13411">
    <property type="entry name" value="MerR_1"/>
    <property type="match status" value="1"/>
</dbReference>
<dbReference type="AlphaFoldDB" id="A0A1T2XGU8"/>
<accession>A0A1T2XGU8</accession>
<evidence type="ECO:0000313" key="5">
    <source>
        <dbReference type="Proteomes" id="UP000190188"/>
    </source>
</evidence>
<evidence type="ECO:0000256" key="2">
    <source>
        <dbReference type="SAM" id="Coils"/>
    </source>
</evidence>
<comment type="caution">
    <text evidence="4">The sequence shown here is derived from an EMBL/GenBank/DDBJ whole genome shotgun (WGS) entry which is preliminary data.</text>
</comment>
<proteinExistence type="predicted"/>
<evidence type="ECO:0000259" key="3">
    <source>
        <dbReference type="PROSITE" id="PS50937"/>
    </source>
</evidence>
<keyword evidence="2" id="KW-0175">Coiled coil</keyword>
<dbReference type="PROSITE" id="PS50937">
    <property type="entry name" value="HTH_MERR_2"/>
    <property type="match status" value="1"/>
</dbReference>
<dbReference type="STRING" id="1324314.BVG16_08420"/>
<dbReference type="RefSeq" id="WP_078498114.1">
    <property type="nucleotide sequence ID" value="NZ_MSZX01000003.1"/>
</dbReference>
<dbReference type="SMART" id="SM00422">
    <property type="entry name" value="HTH_MERR"/>
    <property type="match status" value="1"/>
</dbReference>
<dbReference type="OrthoDB" id="9811174at2"/>
<evidence type="ECO:0000313" key="4">
    <source>
        <dbReference type="EMBL" id="OPA79114.1"/>
    </source>
</evidence>
<reference evidence="4 5" key="1">
    <citation type="submission" date="2017-01" db="EMBL/GenBank/DDBJ databases">
        <title>Genome analysis of Paenibacillus selenitrireducens ES3-24.</title>
        <authorList>
            <person name="Xu D."/>
            <person name="Yao R."/>
            <person name="Zheng S."/>
        </authorList>
    </citation>
    <scope>NUCLEOTIDE SEQUENCE [LARGE SCALE GENOMIC DNA]</scope>
    <source>
        <strain evidence="4 5">ES3-24</strain>
    </source>
</reference>